<dbReference type="RefSeq" id="WP_145910014.1">
    <property type="nucleotide sequence ID" value="NZ_BAAAMZ010000017.1"/>
</dbReference>
<dbReference type="InterPro" id="IPR050498">
    <property type="entry name" value="Ycf3"/>
</dbReference>
<comment type="caution">
    <text evidence="4">The sequence shown here is derived from an EMBL/GenBank/DDBJ whole genome shotgun (WGS) entry which is preliminary data.</text>
</comment>
<name>A0A561T6K8_9ACTN</name>
<dbReference type="Pfam" id="PF13181">
    <property type="entry name" value="TPR_8"/>
    <property type="match status" value="1"/>
</dbReference>
<dbReference type="PROSITE" id="PS50005">
    <property type="entry name" value="TPR"/>
    <property type="match status" value="3"/>
</dbReference>
<keyword evidence="5" id="KW-1185">Reference proteome</keyword>
<evidence type="ECO:0000256" key="3">
    <source>
        <dbReference type="PROSITE-ProRule" id="PRU00339"/>
    </source>
</evidence>
<dbReference type="EMBL" id="VIWT01000004">
    <property type="protein sequence ID" value="TWF82732.1"/>
    <property type="molecule type" value="Genomic_DNA"/>
</dbReference>
<feature type="repeat" description="TPR" evidence="3">
    <location>
        <begin position="473"/>
        <end position="506"/>
    </location>
</feature>
<dbReference type="SUPFAM" id="SSF48452">
    <property type="entry name" value="TPR-like"/>
    <property type="match status" value="2"/>
</dbReference>
<evidence type="ECO:0000256" key="2">
    <source>
        <dbReference type="ARBA" id="ARBA00022803"/>
    </source>
</evidence>
<feature type="repeat" description="TPR" evidence="3">
    <location>
        <begin position="575"/>
        <end position="608"/>
    </location>
</feature>
<proteinExistence type="predicted"/>
<dbReference type="AlphaFoldDB" id="A0A561T6K8"/>
<dbReference type="Proteomes" id="UP000317940">
    <property type="component" value="Unassembled WGS sequence"/>
</dbReference>
<evidence type="ECO:0000313" key="4">
    <source>
        <dbReference type="EMBL" id="TWF82732.1"/>
    </source>
</evidence>
<reference evidence="4 5" key="1">
    <citation type="submission" date="2019-06" db="EMBL/GenBank/DDBJ databases">
        <title>Sequencing the genomes of 1000 actinobacteria strains.</title>
        <authorList>
            <person name="Klenk H.-P."/>
        </authorList>
    </citation>
    <scope>NUCLEOTIDE SEQUENCE [LARGE SCALE GENOMIC DNA]</scope>
    <source>
        <strain evidence="4 5">DSM 44826</strain>
    </source>
</reference>
<protein>
    <submittedName>
        <fullName evidence="4">Tetratricopeptide repeat protein</fullName>
    </submittedName>
</protein>
<keyword evidence="2 3" id="KW-0802">TPR repeat</keyword>
<gene>
    <name evidence="4" type="ORF">FHX73_14214</name>
</gene>
<dbReference type="PANTHER" id="PTHR44858">
    <property type="entry name" value="TETRATRICOPEPTIDE REPEAT PROTEIN 6"/>
    <property type="match status" value="1"/>
</dbReference>
<dbReference type="Gene3D" id="1.25.40.10">
    <property type="entry name" value="Tetratricopeptide repeat domain"/>
    <property type="match status" value="4"/>
</dbReference>
<evidence type="ECO:0000256" key="1">
    <source>
        <dbReference type="ARBA" id="ARBA00022737"/>
    </source>
</evidence>
<dbReference type="InterPro" id="IPR011990">
    <property type="entry name" value="TPR-like_helical_dom_sf"/>
</dbReference>
<keyword evidence="1" id="KW-0677">Repeat</keyword>
<dbReference type="Pfam" id="PF13432">
    <property type="entry name" value="TPR_16"/>
    <property type="match status" value="2"/>
</dbReference>
<feature type="repeat" description="TPR" evidence="3">
    <location>
        <begin position="507"/>
        <end position="540"/>
    </location>
</feature>
<dbReference type="SMART" id="SM00028">
    <property type="entry name" value="TPR"/>
    <property type="match status" value="7"/>
</dbReference>
<dbReference type="PANTHER" id="PTHR44858:SF1">
    <property type="entry name" value="UDP-N-ACETYLGLUCOSAMINE--PEPTIDE N-ACETYLGLUCOSAMINYLTRANSFERASE SPINDLY-RELATED"/>
    <property type="match status" value="1"/>
</dbReference>
<accession>A0A561T6K8</accession>
<dbReference type="InterPro" id="IPR019734">
    <property type="entry name" value="TPR_rpt"/>
</dbReference>
<dbReference type="Pfam" id="PF13414">
    <property type="entry name" value="TPR_11"/>
    <property type="match status" value="1"/>
</dbReference>
<dbReference type="OrthoDB" id="9814944at2"/>
<sequence length="723" mass="78856">MPAPVRHLWLTGPRAAALPTLADPVAAVDTDPPTVVDADRRLRGPYTGAGALLRRLVPALHPREQALLARHAIEILAAAPELEPLVGPAPGTLTSLADDEERTRWYSPLRTRRIAHGLVDLLRARAELPGAAPTVLVLRNADHADATDLEFLALALRRLDPARVRIVLTGEAAEPPEALREAVARYAETGRLTTAEPEGAATAREFVRSDGTLELPAAHRAYLALPAAERARLHDERAEELEGSGEWSTRLGALPHHRERGSAPHTAGVRAYAQAAAYCVGMGFYHAGLELAERLAALAEEAGDLRQYAVGRSYTTQCLALLDRPAETEQHYVDLLARSTNPQSHMSIHYALSMLYTRLYGPEHKDHRRALAYANTAVAIAELLPDPVERAFHAVFFNNGKALVQVHLKNLPAALELVTDGIARLERELTPDQHRLHRSVLHHNRSQVLAGLGREEEALAELTRVIEMDPHYPEYHFDRGNLHFQLGLHQEALADYESAIRLSPPFPEVHFNRGSVLGELGDVAGALADFQYVLDLEPDHTDARVSAASLLLDCDRPREAAEQAALGLELTPDQARLHCTLGLALLELDDPAGAVRAFDRALELDPDLAQARVNRAVVAHAEGRLADALADLGTAIEQTPEDGDIRYNRGYALESADRWQEAAADYTAALELGADPAELLFRRGRCHARLGETARARADLTAHLTLGPSEYAQEAEQLLAALG</sequence>
<organism evidence="4 5">
    <name type="scientific">Kitasatospora viridis</name>
    <dbReference type="NCBI Taxonomy" id="281105"/>
    <lineage>
        <taxon>Bacteria</taxon>
        <taxon>Bacillati</taxon>
        <taxon>Actinomycetota</taxon>
        <taxon>Actinomycetes</taxon>
        <taxon>Kitasatosporales</taxon>
        <taxon>Streptomycetaceae</taxon>
        <taxon>Kitasatospora</taxon>
    </lineage>
</organism>
<evidence type="ECO:0000313" key="5">
    <source>
        <dbReference type="Proteomes" id="UP000317940"/>
    </source>
</evidence>